<dbReference type="GO" id="GO:0004222">
    <property type="term" value="F:metalloendopeptidase activity"/>
    <property type="evidence" value="ECO:0007669"/>
    <property type="project" value="UniProtKB-UniRule"/>
</dbReference>
<dbReference type="NCBIfam" id="TIGR00181">
    <property type="entry name" value="pepF"/>
    <property type="match status" value="1"/>
</dbReference>
<comment type="similarity">
    <text evidence="6">Belongs to the peptidase M3B family.</text>
</comment>
<dbReference type="PANTHER" id="PTHR11804">
    <property type="entry name" value="PROTEASE M3 THIMET OLIGOPEPTIDASE-RELATED"/>
    <property type="match status" value="1"/>
</dbReference>
<dbReference type="GO" id="GO:0006518">
    <property type="term" value="P:peptide metabolic process"/>
    <property type="evidence" value="ECO:0007669"/>
    <property type="project" value="TreeGrafter"/>
</dbReference>
<reference evidence="9 10" key="1">
    <citation type="submission" date="2019-01" db="EMBL/GenBank/DDBJ databases">
        <title>Draft Genome Sequences of Helcococcus ovis Strains Isolated from the Uterus and Vagina of Dairy Cows with Metritis.</title>
        <authorList>
            <person name="Cunha F."/>
            <person name="Jeon S.J."/>
            <person name="Kutzer P."/>
            <person name="Galvao K.N."/>
        </authorList>
    </citation>
    <scope>NUCLEOTIDE SEQUENCE [LARGE SCALE GENOMIC DNA]</scope>
    <source>
        <strain evidence="9 10">KG-37</strain>
    </source>
</reference>
<dbReference type="InterPro" id="IPR013647">
    <property type="entry name" value="OligopepF_N_dom"/>
</dbReference>
<dbReference type="SUPFAM" id="SSF55486">
    <property type="entry name" value="Metalloproteases ('zincins'), catalytic domain"/>
    <property type="match status" value="1"/>
</dbReference>
<dbReference type="Gene3D" id="1.10.1370.20">
    <property type="entry name" value="Oligoendopeptidase f, C-terminal domain"/>
    <property type="match status" value="1"/>
</dbReference>
<evidence type="ECO:0000256" key="3">
    <source>
        <dbReference type="ARBA" id="ARBA00022801"/>
    </source>
</evidence>
<name>A0A4R9C5R3_9FIRM</name>
<comment type="cofactor">
    <cofactor evidence="6">
        <name>Zn(2+)</name>
        <dbReference type="ChEBI" id="CHEBI:29105"/>
    </cofactor>
    <text evidence="6">Binds 1 zinc ion.</text>
</comment>
<feature type="domain" description="Oligopeptidase F N-terminal" evidence="8">
    <location>
        <begin position="102"/>
        <end position="169"/>
    </location>
</feature>
<accession>A0A4R9C5R3</accession>
<dbReference type="InterPro" id="IPR004438">
    <property type="entry name" value="Peptidase_M3B"/>
</dbReference>
<dbReference type="InterPro" id="IPR042088">
    <property type="entry name" value="OligoPept_F_C"/>
</dbReference>
<dbReference type="Gene3D" id="1.20.140.70">
    <property type="entry name" value="Oligopeptidase f, N-terminal domain"/>
    <property type="match status" value="1"/>
</dbReference>
<dbReference type="EC" id="3.4.24.-" evidence="6"/>
<keyword evidence="2 6" id="KW-0479">Metal-binding</keyword>
<protein>
    <recommendedName>
        <fullName evidence="6">Oligopeptidase F</fullName>
        <ecNumber evidence="6">3.4.24.-</ecNumber>
    </recommendedName>
</protein>
<keyword evidence="3 6" id="KW-0378">Hydrolase</keyword>
<feature type="domain" description="Peptidase M3A/M3B catalytic" evidence="7">
    <location>
        <begin position="190"/>
        <end position="567"/>
    </location>
</feature>
<evidence type="ECO:0000259" key="7">
    <source>
        <dbReference type="Pfam" id="PF01432"/>
    </source>
</evidence>
<evidence type="ECO:0000259" key="8">
    <source>
        <dbReference type="Pfam" id="PF08439"/>
    </source>
</evidence>
<dbReference type="PANTHER" id="PTHR11804:SF84">
    <property type="entry name" value="SACCHAROLYSIN"/>
    <property type="match status" value="1"/>
</dbReference>
<organism evidence="9 10">
    <name type="scientific">Helcococcus ovis</name>
    <dbReference type="NCBI Taxonomy" id="72026"/>
    <lineage>
        <taxon>Bacteria</taxon>
        <taxon>Bacillati</taxon>
        <taxon>Bacillota</taxon>
        <taxon>Tissierellia</taxon>
        <taxon>Tissierellales</taxon>
        <taxon>Peptoniphilaceae</taxon>
        <taxon>Helcococcus</taxon>
    </lineage>
</organism>
<gene>
    <name evidence="9" type="primary">pepF</name>
    <name evidence="9" type="ORF">EQF91_01615</name>
</gene>
<keyword evidence="4 6" id="KW-0862">Zinc</keyword>
<dbReference type="InterPro" id="IPR001567">
    <property type="entry name" value="Pept_M3A_M3B_dom"/>
</dbReference>
<dbReference type="Pfam" id="PF08439">
    <property type="entry name" value="Peptidase_M3_N"/>
    <property type="match status" value="1"/>
</dbReference>
<keyword evidence="10" id="KW-1185">Reference proteome</keyword>
<sequence length="581" mass="68625">MEKLRWDLESIYSNDDLARDEIKNIEKLLEEVKSLKEEPKKNLVKLLQKDVEISRLLYKLAAYSHMKKDEDSNVSNFQKLDKEVSNLNSKISTVFAFLTPLLLSLDKQEIEELKNKEELKAYDVYLNKIFRYKAHTLSDKEELIMSSLSSTLRTSANLYYFLTNTDMKFPYLEKFDKQLTNINFVNTQMDENRELRKESFKKFYDTYNQYGNTIAQSYYSHIDGLGKISKLRKYNSIREMFLYRDDVSTQVYDALVESIHTNLPYLHKYYEIKKRALGLDEQHMYDVYMPMTSKFEKKYTFEEAKELVIESVKPMGEEYVNNYKKAFEENWIDVEPRPGKRNGAYSSGSYDTKPFILLNFDGTLSSVFTLAHEMGHSLHSYYDRSTNDFLHSGYTIFVAEVASTFNEALLLDLLMKKAESEEELLYLTDFYVNNYKSTVFRQTMFAEFERDVHHKIENGEVLTKDDFSNIYFELNKKYFGDSMVSDEEIAYEWMRIPHFYSNFYVYKYAIGFTASSILVRRVLEGVENARENYIKFLKDGDNHFPIEQLKIAGVDMSNPETVNKSLETFRELVDKLDKLIK</sequence>
<evidence type="ECO:0000256" key="4">
    <source>
        <dbReference type="ARBA" id="ARBA00022833"/>
    </source>
</evidence>
<evidence type="ECO:0000256" key="5">
    <source>
        <dbReference type="ARBA" id="ARBA00023049"/>
    </source>
</evidence>
<dbReference type="Gene3D" id="1.10.287.830">
    <property type="entry name" value="putative peptidase helix hairpin domain like"/>
    <property type="match status" value="1"/>
</dbReference>
<proteinExistence type="inferred from homology"/>
<dbReference type="GeneID" id="97031482"/>
<evidence type="ECO:0000256" key="6">
    <source>
        <dbReference type="RuleBase" id="RU368091"/>
    </source>
</evidence>
<evidence type="ECO:0000313" key="9">
    <source>
        <dbReference type="EMBL" id="TFF67348.1"/>
    </source>
</evidence>
<dbReference type="OrthoDB" id="9766487at2"/>
<dbReference type="AlphaFoldDB" id="A0A4R9C5R3"/>
<comment type="caution">
    <text evidence="9">The sequence shown here is derived from an EMBL/GenBank/DDBJ whole genome shotgun (WGS) entry which is preliminary data.</text>
</comment>
<evidence type="ECO:0000256" key="2">
    <source>
        <dbReference type="ARBA" id="ARBA00022723"/>
    </source>
</evidence>
<keyword evidence="1 6" id="KW-0645">Protease</keyword>
<keyword evidence="5 6" id="KW-0482">Metalloprotease</keyword>
<dbReference type="Pfam" id="PF01432">
    <property type="entry name" value="Peptidase_M3"/>
    <property type="match status" value="1"/>
</dbReference>
<dbReference type="GO" id="GO:0046872">
    <property type="term" value="F:metal ion binding"/>
    <property type="evidence" value="ECO:0007669"/>
    <property type="project" value="UniProtKB-UniRule"/>
</dbReference>
<dbReference type="Proteomes" id="UP000297454">
    <property type="component" value="Unassembled WGS sequence"/>
</dbReference>
<dbReference type="EMBL" id="SCFR01000003">
    <property type="protein sequence ID" value="TFF67348.1"/>
    <property type="molecule type" value="Genomic_DNA"/>
</dbReference>
<dbReference type="InterPro" id="IPR045090">
    <property type="entry name" value="Pept_M3A_M3B"/>
</dbReference>
<evidence type="ECO:0000256" key="1">
    <source>
        <dbReference type="ARBA" id="ARBA00022670"/>
    </source>
</evidence>
<evidence type="ECO:0000313" key="10">
    <source>
        <dbReference type="Proteomes" id="UP000297454"/>
    </source>
</evidence>
<comment type="function">
    <text evidence="6">Has oligopeptidase activity and degrades a variety of small bioactive peptides.</text>
</comment>
<dbReference type="GO" id="GO:0006508">
    <property type="term" value="P:proteolysis"/>
    <property type="evidence" value="ECO:0007669"/>
    <property type="project" value="UniProtKB-KW"/>
</dbReference>
<dbReference type="RefSeq" id="WP_134712015.1">
    <property type="nucleotide sequence ID" value="NZ_CP119081.1"/>
</dbReference>
<dbReference type="CDD" id="cd09608">
    <property type="entry name" value="M3B_PepF"/>
    <property type="match status" value="1"/>
</dbReference>